<dbReference type="AlphaFoldDB" id="A0A370WSP6"/>
<feature type="compositionally biased region" description="Basic and acidic residues" evidence="1">
    <location>
        <begin position="32"/>
        <end position="41"/>
    </location>
</feature>
<sequence>MRLRRLQVFRRRSRRLPGQPKHRTLPPLRDQPPPRRPEHRVLLPLRRQPPQPRPKPQIPRGQKRMSRCC</sequence>
<evidence type="ECO:0000313" key="2">
    <source>
        <dbReference type="EMBL" id="RDS79150.1"/>
    </source>
</evidence>
<dbReference type="Proteomes" id="UP000254258">
    <property type="component" value="Unassembled WGS sequence"/>
</dbReference>
<accession>A0A370WSP6</accession>
<gene>
    <name evidence="2" type="ORF">DWU98_19290</name>
</gene>
<proteinExistence type="predicted"/>
<reference evidence="2 3" key="1">
    <citation type="submission" date="2018-07" db="EMBL/GenBank/DDBJ databases">
        <title>Dyella monticola sp. nov. and Dyella psychrodurans sp. nov. isolated from monsoon evergreen broad-leaved forest soil of Dinghu Mountain, China.</title>
        <authorList>
            <person name="Gao Z."/>
            <person name="Qiu L."/>
        </authorList>
    </citation>
    <scope>NUCLEOTIDE SEQUENCE [LARGE SCALE GENOMIC DNA]</scope>
    <source>
        <strain evidence="2 3">4G-K06</strain>
    </source>
</reference>
<organism evidence="2 3">
    <name type="scientific">Dyella monticola</name>
    <dbReference type="NCBI Taxonomy" id="1927958"/>
    <lineage>
        <taxon>Bacteria</taxon>
        <taxon>Pseudomonadati</taxon>
        <taxon>Pseudomonadota</taxon>
        <taxon>Gammaproteobacteria</taxon>
        <taxon>Lysobacterales</taxon>
        <taxon>Rhodanobacteraceae</taxon>
        <taxon>Dyella</taxon>
    </lineage>
</organism>
<feature type="compositionally biased region" description="Pro residues" evidence="1">
    <location>
        <begin position="47"/>
        <end position="57"/>
    </location>
</feature>
<keyword evidence="3" id="KW-1185">Reference proteome</keyword>
<comment type="caution">
    <text evidence="2">The sequence shown here is derived from an EMBL/GenBank/DDBJ whole genome shotgun (WGS) entry which is preliminary data.</text>
</comment>
<name>A0A370WSP6_9GAMM</name>
<feature type="region of interest" description="Disordered" evidence="1">
    <location>
        <begin position="1"/>
        <end position="69"/>
    </location>
</feature>
<feature type="compositionally biased region" description="Basic residues" evidence="1">
    <location>
        <begin position="1"/>
        <end position="24"/>
    </location>
</feature>
<protein>
    <submittedName>
        <fullName evidence="2">Uncharacterized protein</fullName>
    </submittedName>
</protein>
<evidence type="ECO:0000313" key="3">
    <source>
        <dbReference type="Proteomes" id="UP000254258"/>
    </source>
</evidence>
<dbReference type="EMBL" id="QRBE01000016">
    <property type="protein sequence ID" value="RDS79150.1"/>
    <property type="molecule type" value="Genomic_DNA"/>
</dbReference>
<evidence type="ECO:0000256" key="1">
    <source>
        <dbReference type="SAM" id="MobiDB-lite"/>
    </source>
</evidence>